<dbReference type="PROSITE" id="PS51409">
    <property type="entry name" value="ARGINASE_2"/>
    <property type="match status" value="1"/>
</dbReference>
<sequence length="174" mass="17479">MTLRHALGDGAPDLAASPPLSPALLTLVGTRAIDDEEDAELERLGIRVLAPHDGALERGAAAAAPETGVPAPSPDPEALGARVAELLAASGARSVYVHVDLDVLDPAEFSAVHAPVPFGLSTAQLTHAIRAAVAALPLAGAAICEFAPADERAAEEDLPTVLRILAALTSGGAA</sequence>
<dbReference type="Proteomes" id="UP000831786">
    <property type="component" value="Chromosome"/>
</dbReference>
<accession>A0ABY4FKG8</accession>
<dbReference type="Gene3D" id="3.40.800.10">
    <property type="entry name" value="Ureohydrolase domain"/>
    <property type="match status" value="1"/>
</dbReference>
<dbReference type="EMBL" id="CP095045">
    <property type="protein sequence ID" value="UOQ55856.1"/>
    <property type="molecule type" value="Genomic_DNA"/>
</dbReference>
<reference evidence="2 3" key="1">
    <citation type="submission" date="2022-04" db="EMBL/GenBank/DDBJ databases">
        <title>Leucobacter sp. isolated from rhizosphere of garlic.</title>
        <authorList>
            <person name="Won M."/>
            <person name="Lee C.-M."/>
            <person name="Woen H.-Y."/>
            <person name="Kwon S.-W."/>
        </authorList>
    </citation>
    <scope>NUCLEOTIDE SEQUENCE [LARGE SCALE GENOMIC DNA]</scope>
    <source>
        <strain evidence="2 3">H21R-40</strain>
    </source>
</reference>
<dbReference type="Pfam" id="PF00491">
    <property type="entry name" value="Arginase"/>
    <property type="match status" value="1"/>
</dbReference>
<evidence type="ECO:0000313" key="3">
    <source>
        <dbReference type="Proteomes" id="UP000831786"/>
    </source>
</evidence>
<name>A0ABY4FKG8_9MICO</name>
<dbReference type="InterPro" id="IPR006035">
    <property type="entry name" value="Ureohydrolase"/>
</dbReference>
<evidence type="ECO:0000313" key="2">
    <source>
        <dbReference type="EMBL" id="UOQ55856.1"/>
    </source>
</evidence>
<proteinExistence type="inferred from homology"/>
<gene>
    <name evidence="2" type="ORF">MUN78_09050</name>
</gene>
<organism evidence="2 3">
    <name type="scientific">Leucobacter allii</name>
    <dbReference type="NCBI Taxonomy" id="2932247"/>
    <lineage>
        <taxon>Bacteria</taxon>
        <taxon>Bacillati</taxon>
        <taxon>Actinomycetota</taxon>
        <taxon>Actinomycetes</taxon>
        <taxon>Micrococcales</taxon>
        <taxon>Microbacteriaceae</taxon>
        <taxon>Leucobacter</taxon>
    </lineage>
</organism>
<protein>
    <submittedName>
        <fullName evidence="2">Arginase family protein</fullName>
    </submittedName>
</protein>
<dbReference type="InterPro" id="IPR023696">
    <property type="entry name" value="Ureohydrolase_dom_sf"/>
</dbReference>
<dbReference type="SUPFAM" id="SSF52768">
    <property type="entry name" value="Arginase/deacetylase"/>
    <property type="match status" value="1"/>
</dbReference>
<comment type="similarity">
    <text evidence="1">Belongs to the arginase family.</text>
</comment>
<keyword evidence="3" id="KW-1185">Reference proteome</keyword>
<evidence type="ECO:0000256" key="1">
    <source>
        <dbReference type="PROSITE-ProRule" id="PRU00742"/>
    </source>
</evidence>